<sequence length="93" mass="10530">MMNFKKKEFQKNLLAQLNPSEGKTKLNIDVLLAFLDSTGGRSPEPAFDENGVPLTRSLPSLATLKDSVTLGRMPIRVARRMVQEILKDWQIQF</sequence>
<proteinExistence type="predicted"/>
<reference evidence="1" key="1">
    <citation type="submission" date="2023-01" db="EMBL/GenBank/DDBJ databases">
        <title>Genome analysis of 13 Lactobacillus isolated from gut of wild boar.</title>
        <authorList>
            <person name="Papp P."/>
            <person name="Libisch B."/>
            <person name="Nagy T."/>
            <person name="Olasz F."/>
        </authorList>
    </citation>
    <scope>NUCLEOTIDE SEQUENCE</scope>
    <source>
        <strain evidence="1">F146</strain>
    </source>
</reference>
<gene>
    <name evidence="1" type="ORF">PO250_02110</name>
</gene>
<evidence type="ECO:0000313" key="2">
    <source>
        <dbReference type="Proteomes" id="UP001220670"/>
    </source>
</evidence>
<dbReference type="AlphaFoldDB" id="A0AAJ1HTM5"/>
<organism evidence="1 2">
    <name type="scientific">Limosilactobacillus mucosae</name>
    <name type="common">Lactobacillus mucosae</name>
    <dbReference type="NCBI Taxonomy" id="97478"/>
    <lineage>
        <taxon>Bacteria</taxon>
        <taxon>Bacillati</taxon>
        <taxon>Bacillota</taxon>
        <taxon>Bacilli</taxon>
        <taxon>Lactobacillales</taxon>
        <taxon>Lactobacillaceae</taxon>
        <taxon>Limosilactobacillus</taxon>
    </lineage>
</organism>
<evidence type="ECO:0000313" key="1">
    <source>
        <dbReference type="EMBL" id="MDC2829131.1"/>
    </source>
</evidence>
<dbReference type="RefSeq" id="WP_272225791.1">
    <property type="nucleotide sequence ID" value="NZ_JAQONE010000006.1"/>
</dbReference>
<accession>A0AAJ1HTM5</accession>
<dbReference type="EMBL" id="JAQONE010000006">
    <property type="protein sequence ID" value="MDC2829131.1"/>
    <property type="molecule type" value="Genomic_DNA"/>
</dbReference>
<comment type="caution">
    <text evidence="1">The sequence shown here is derived from an EMBL/GenBank/DDBJ whole genome shotgun (WGS) entry which is preliminary data.</text>
</comment>
<dbReference type="Proteomes" id="UP001220670">
    <property type="component" value="Unassembled WGS sequence"/>
</dbReference>
<name>A0AAJ1HTM5_LIMMU</name>
<protein>
    <submittedName>
        <fullName evidence="1">Uncharacterized protein</fullName>
    </submittedName>
</protein>